<evidence type="ECO:0000313" key="3">
    <source>
        <dbReference type="Proteomes" id="UP001492380"/>
    </source>
</evidence>
<accession>A0ABR1YVC1</accession>
<reference evidence="2 3" key="1">
    <citation type="submission" date="2024-04" db="EMBL/GenBank/DDBJ databases">
        <title>Phyllosticta paracitricarpa is synonymous to the EU quarantine fungus P. citricarpa based on phylogenomic analyses.</title>
        <authorList>
            <consortium name="Lawrence Berkeley National Laboratory"/>
            <person name="Van Ingen-Buijs V.A."/>
            <person name="Van Westerhoven A.C."/>
            <person name="Haridas S."/>
            <person name="Skiadas P."/>
            <person name="Martin F."/>
            <person name="Groenewald J.Z."/>
            <person name="Crous P.W."/>
            <person name="Seidl M.F."/>
        </authorList>
    </citation>
    <scope>NUCLEOTIDE SEQUENCE [LARGE SCALE GENOMIC DNA]</scope>
    <source>
        <strain evidence="2 3">CBS 123374</strain>
    </source>
</reference>
<dbReference type="Proteomes" id="UP001492380">
    <property type="component" value="Unassembled WGS sequence"/>
</dbReference>
<proteinExistence type="predicted"/>
<comment type="caution">
    <text evidence="2">The sequence shown here is derived from an EMBL/GenBank/DDBJ whole genome shotgun (WGS) entry which is preliminary data.</text>
</comment>
<feature type="chain" id="PRO_5046302087" evidence="1">
    <location>
        <begin position="20"/>
        <end position="222"/>
    </location>
</feature>
<name>A0ABR1YVC1_9PEZI</name>
<feature type="signal peptide" evidence="1">
    <location>
        <begin position="1"/>
        <end position="19"/>
    </location>
</feature>
<organism evidence="2 3">
    <name type="scientific">Phyllosticta capitalensis</name>
    <dbReference type="NCBI Taxonomy" id="121624"/>
    <lineage>
        <taxon>Eukaryota</taxon>
        <taxon>Fungi</taxon>
        <taxon>Dikarya</taxon>
        <taxon>Ascomycota</taxon>
        <taxon>Pezizomycotina</taxon>
        <taxon>Dothideomycetes</taxon>
        <taxon>Dothideomycetes incertae sedis</taxon>
        <taxon>Botryosphaeriales</taxon>
        <taxon>Phyllostictaceae</taxon>
        <taxon>Phyllosticta</taxon>
    </lineage>
</organism>
<keyword evidence="3" id="KW-1185">Reference proteome</keyword>
<dbReference type="EMBL" id="JBBWRZ010000003">
    <property type="protein sequence ID" value="KAK8240135.1"/>
    <property type="molecule type" value="Genomic_DNA"/>
</dbReference>
<gene>
    <name evidence="2" type="ORF">HDK90DRAFT_173949</name>
</gene>
<evidence type="ECO:0000313" key="2">
    <source>
        <dbReference type="EMBL" id="KAK8240135.1"/>
    </source>
</evidence>
<evidence type="ECO:0000256" key="1">
    <source>
        <dbReference type="SAM" id="SignalP"/>
    </source>
</evidence>
<sequence length="222" mass="24582">MALPQIILTIVFLLGYVGAVPMPRPQGCGSSSMACCLRRGATNLRCEGQSAADYDSHSGNFDPYDVFNGATIQNIDFPVAINAGEESISLGRIRFTLYPDTNQFRTTTDPDIRGPMVAVQQLHARDSRIAGILIRWGVFRAQAGVDENNPRNWFIVSPVRRGTLTQTEQGFGEAQLYGHVTHTNNPNLFYNSADMPRRNIHYRIFFSALATDIDGNIVTDEP</sequence>
<keyword evidence="1" id="KW-0732">Signal</keyword>
<protein>
    <submittedName>
        <fullName evidence="2">Uncharacterized protein</fullName>
    </submittedName>
</protein>